<dbReference type="PANTHER" id="PTHR25462">
    <property type="entry name" value="BONUS, ISOFORM C-RELATED"/>
    <property type="match status" value="1"/>
</dbReference>
<reference evidence="3" key="3">
    <citation type="submission" date="2023-05" db="EMBL/GenBank/DDBJ databases">
        <authorList>
            <person name="Smith C.H."/>
        </authorList>
    </citation>
    <scope>NUCLEOTIDE SEQUENCE</scope>
    <source>
        <strain evidence="3">CHS0354</strain>
        <tissue evidence="3">Mantle</tissue>
    </source>
</reference>
<dbReference type="SUPFAM" id="SSF57845">
    <property type="entry name" value="B-box zinc-binding domain"/>
    <property type="match status" value="1"/>
</dbReference>
<protein>
    <recommendedName>
        <fullName evidence="2">B box-type domain-containing protein</fullName>
    </recommendedName>
</protein>
<dbReference type="InterPro" id="IPR047153">
    <property type="entry name" value="TRIM45/56/19-like"/>
</dbReference>
<dbReference type="PANTHER" id="PTHR25462:SF291">
    <property type="entry name" value="E3 UBIQUITIN-PROTEIN LIGASE TRIM45"/>
    <property type="match status" value="1"/>
</dbReference>
<dbReference type="CDD" id="cd19757">
    <property type="entry name" value="Bbox1"/>
    <property type="match status" value="1"/>
</dbReference>
<evidence type="ECO:0000313" key="4">
    <source>
        <dbReference type="Proteomes" id="UP001195483"/>
    </source>
</evidence>
<keyword evidence="4" id="KW-1185">Reference proteome</keyword>
<sequence>MAAIRFSCDICGPQSLACSRCLDCAENFCQACCNVHERSKMSRNHKISNLGTLEPEMRGKIRQRRFCDQHTEEEIKLACIPCKGLICVLCKAGKHDHHATEAVSDVAAEMKKTIQMKMNQCSDKVRRLSVYDREAEALDWKINDAERKEIKALDDQRLQLIQVIDQETAKMKDKIQTVYKYLRQQNAALKRDINEELRNCSFANDNASKIIDQGTYIDIIIQFPNLEQLLSTAMIETVRKPMTRMEKNLFLPVKINVRELISLIGTMRDSTEMNLEERLGQEERERKGREEEQIQAFRSSGLF</sequence>
<feature type="non-terminal residue" evidence="3">
    <location>
        <position position="303"/>
    </location>
</feature>
<evidence type="ECO:0000259" key="2">
    <source>
        <dbReference type="PROSITE" id="PS50119"/>
    </source>
</evidence>
<dbReference type="PROSITE" id="PS50119">
    <property type="entry name" value="ZF_BBOX"/>
    <property type="match status" value="1"/>
</dbReference>
<evidence type="ECO:0000256" key="1">
    <source>
        <dbReference type="PROSITE-ProRule" id="PRU00024"/>
    </source>
</evidence>
<keyword evidence="1" id="KW-0479">Metal-binding</keyword>
<gene>
    <name evidence="3" type="ORF">CHS0354_028949</name>
</gene>
<dbReference type="Proteomes" id="UP001195483">
    <property type="component" value="Unassembled WGS sequence"/>
</dbReference>
<name>A0AAE0W6B3_9BIVA</name>
<dbReference type="Pfam" id="PF00643">
    <property type="entry name" value="zf-B_box"/>
    <property type="match status" value="1"/>
</dbReference>
<dbReference type="GO" id="GO:0061630">
    <property type="term" value="F:ubiquitin protein ligase activity"/>
    <property type="evidence" value="ECO:0007669"/>
    <property type="project" value="TreeGrafter"/>
</dbReference>
<evidence type="ECO:0000313" key="3">
    <source>
        <dbReference type="EMBL" id="KAK3602027.1"/>
    </source>
</evidence>
<comment type="caution">
    <text evidence="3">The sequence shown here is derived from an EMBL/GenBank/DDBJ whole genome shotgun (WGS) entry which is preliminary data.</text>
</comment>
<keyword evidence="1" id="KW-0862">Zinc</keyword>
<reference evidence="3" key="1">
    <citation type="journal article" date="2021" name="Genome Biol. Evol.">
        <title>A High-Quality Reference Genome for a Parasitic Bivalve with Doubly Uniparental Inheritance (Bivalvia: Unionida).</title>
        <authorList>
            <person name="Smith C.H."/>
        </authorList>
    </citation>
    <scope>NUCLEOTIDE SEQUENCE</scope>
    <source>
        <strain evidence="3">CHS0354</strain>
    </source>
</reference>
<dbReference type="EMBL" id="JAEAOA010001735">
    <property type="protein sequence ID" value="KAK3602027.1"/>
    <property type="molecule type" value="Genomic_DNA"/>
</dbReference>
<dbReference type="Gene3D" id="3.30.160.60">
    <property type="entry name" value="Classic Zinc Finger"/>
    <property type="match status" value="1"/>
</dbReference>
<reference evidence="3" key="2">
    <citation type="journal article" date="2021" name="Genome Biol. Evol.">
        <title>Developing a high-quality reference genome for a parasitic bivalve with doubly uniparental inheritance (Bivalvia: Unionida).</title>
        <authorList>
            <person name="Smith C.H."/>
        </authorList>
    </citation>
    <scope>NUCLEOTIDE SEQUENCE</scope>
    <source>
        <strain evidence="3">CHS0354</strain>
        <tissue evidence="3">Mantle</tissue>
    </source>
</reference>
<accession>A0AAE0W6B3</accession>
<keyword evidence="1" id="KW-0863">Zinc-finger</keyword>
<dbReference type="InterPro" id="IPR000315">
    <property type="entry name" value="Znf_B-box"/>
</dbReference>
<feature type="domain" description="B box-type" evidence="2">
    <location>
        <begin position="62"/>
        <end position="103"/>
    </location>
</feature>
<proteinExistence type="predicted"/>
<dbReference type="AlphaFoldDB" id="A0AAE0W6B3"/>
<organism evidence="3 4">
    <name type="scientific">Potamilus streckersoni</name>
    <dbReference type="NCBI Taxonomy" id="2493646"/>
    <lineage>
        <taxon>Eukaryota</taxon>
        <taxon>Metazoa</taxon>
        <taxon>Spiralia</taxon>
        <taxon>Lophotrochozoa</taxon>
        <taxon>Mollusca</taxon>
        <taxon>Bivalvia</taxon>
        <taxon>Autobranchia</taxon>
        <taxon>Heteroconchia</taxon>
        <taxon>Palaeoheterodonta</taxon>
        <taxon>Unionida</taxon>
        <taxon>Unionoidea</taxon>
        <taxon>Unionidae</taxon>
        <taxon>Ambleminae</taxon>
        <taxon>Lampsilini</taxon>
        <taxon>Potamilus</taxon>
    </lineage>
</organism>
<dbReference type="GO" id="GO:0008270">
    <property type="term" value="F:zinc ion binding"/>
    <property type="evidence" value="ECO:0007669"/>
    <property type="project" value="UniProtKB-KW"/>
</dbReference>